<accession>A0A2A5RVP4</accession>
<proteinExistence type="predicted"/>
<comment type="caution">
    <text evidence="1">The sequence shown here is derived from an EMBL/GenBank/DDBJ whole genome shotgun (WGS) entry which is preliminary data.</text>
</comment>
<dbReference type="Proteomes" id="UP000218282">
    <property type="component" value="Unassembled WGS sequence"/>
</dbReference>
<dbReference type="SUPFAM" id="SSF52540">
    <property type="entry name" value="P-loop containing nucleoside triphosphate hydrolases"/>
    <property type="match status" value="1"/>
</dbReference>
<gene>
    <name evidence="1" type="ORF">RU86_GL000923</name>
</gene>
<sequence>MFIKIIGIGEIMKVVLITGYENSGKSTICKILKERIVVDREDREDREDRLDKKDNIIIFDKYPKDKKDCVGIYKVNDKYIGISSYGDSEEMLAHGFLTIIDEATSKNIKLDTMFFTSRSKGRTYKKAISLASEHDSNYYNFFSNKIQTVKTSDETIRQQKSQFLDFVLNVSNTVI</sequence>
<evidence type="ECO:0000313" key="1">
    <source>
        <dbReference type="EMBL" id="PCS05264.1"/>
    </source>
</evidence>
<dbReference type="InterPro" id="IPR027417">
    <property type="entry name" value="P-loop_NTPase"/>
</dbReference>
<evidence type="ECO:0000313" key="2">
    <source>
        <dbReference type="Proteomes" id="UP000218282"/>
    </source>
</evidence>
<protein>
    <submittedName>
        <fullName evidence="1">Uncharacterized protein</fullName>
    </submittedName>
</protein>
<organism evidence="1 2">
    <name type="scientific">Pseudolactococcus piscium</name>
    <dbReference type="NCBI Taxonomy" id="1364"/>
    <lineage>
        <taxon>Bacteria</taxon>
        <taxon>Bacillati</taxon>
        <taxon>Bacillota</taxon>
        <taxon>Bacilli</taxon>
        <taxon>Lactobacillales</taxon>
        <taxon>Streptococcaceae</taxon>
        <taxon>Pseudolactococcus</taxon>
    </lineage>
</organism>
<keyword evidence="2" id="KW-1185">Reference proteome</keyword>
<name>A0A2A5RVP4_9LACT</name>
<reference evidence="1 2" key="1">
    <citation type="submission" date="2014-12" db="EMBL/GenBank/DDBJ databases">
        <title>Draft genome sequences of 10 type strains of Lactococcus.</title>
        <authorList>
            <person name="Sun Z."/>
            <person name="Zhong Z."/>
            <person name="Liu W."/>
            <person name="Zhang W."/>
            <person name="Zhang H."/>
        </authorList>
    </citation>
    <scope>NUCLEOTIDE SEQUENCE [LARGE SCALE GENOMIC DNA]</scope>
    <source>
        <strain evidence="1 2">DSM 6634</strain>
    </source>
</reference>
<dbReference type="EMBL" id="JXJW01000019">
    <property type="protein sequence ID" value="PCS05264.1"/>
    <property type="molecule type" value="Genomic_DNA"/>
</dbReference>
<dbReference type="AlphaFoldDB" id="A0A2A5RVP4"/>